<reference evidence="8" key="1">
    <citation type="journal article" date="2014" name="Int. J. Syst. Evol. Microbiol.">
        <title>Complete genome of a new Firmicutes species belonging to the dominant human colonic microbiota ('Ruminococcus bicirculans') reveals two chromosomes and a selective capacity to utilize plant glucans.</title>
        <authorList>
            <consortium name="NISC Comparative Sequencing Program"/>
            <person name="Wegmann U."/>
            <person name="Louis P."/>
            <person name="Goesmann A."/>
            <person name="Henrissat B."/>
            <person name="Duncan S.H."/>
            <person name="Flint H.J."/>
        </authorList>
    </citation>
    <scope>NUCLEOTIDE SEQUENCE</scope>
    <source>
        <strain evidence="8">NBRC 111146</strain>
    </source>
</reference>
<accession>A0A557PEK4</accession>
<evidence type="ECO:0000256" key="2">
    <source>
        <dbReference type="ARBA" id="ARBA00022475"/>
    </source>
</evidence>
<keyword evidence="4 6" id="KW-1133">Transmembrane helix</keyword>
<keyword evidence="11" id="KW-1185">Reference proteome</keyword>
<comment type="caution">
    <text evidence="9">The sequence shown here is derived from an EMBL/GenBank/DDBJ whole genome shotgun (WGS) entry which is preliminary data.</text>
</comment>
<dbReference type="EMBL" id="VMKJ01000003">
    <property type="protein sequence ID" value="TVO39097.1"/>
    <property type="molecule type" value="Genomic_DNA"/>
</dbReference>
<dbReference type="EMBL" id="BSPV01000009">
    <property type="protein sequence ID" value="GLT15937.1"/>
    <property type="molecule type" value="Genomic_DNA"/>
</dbReference>
<dbReference type="RefSeq" id="WP_089123063.1">
    <property type="nucleotide sequence ID" value="NZ_BSPV01000009.1"/>
</dbReference>
<feature type="transmembrane region" description="Helical" evidence="6">
    <location>
        <begin position="781"/>
        <end position="802"/>
    </location>
</feature>
<reference evidence="9 10" key="3">
    <citation type="submission" date="2019-07" db="EMBL/GenBank/DDBJ databases">
        <title>The draft genome sequence of Vibrio algivorus M1486.</title>
        <authorList>
            <person name="Meng X."/>
        </authorList>
    </citation>
    <scope>NUCLEOTIDE SEQUENCE [LARGE SCALE GENOMIC DNA]</scope>
    <source>
        <strain evidence="9 10">M1486</strain>
    </source>
</reference>
<dbReference type="Pfam" id="PF02687">
    <property type="entry name" value="FtsX"/>
    <property type="match status" value="2"/>
</dbReference>
<dbReference type="PANTHER" id="PTHR30287">
    <property type="entry name" value="MEMBRANE COMPONENT OF PREDICTED ABC SUPERFAMILY METABOLITE UPTAKE TRANSPORTER"/>
    <property type="match status" value="1"/>
</dbReference>
<feature type="transmembrane region" description="Helical" evidence="6">
    <location>
        <begin position="730"/>
        <end position="761"/>
    </location>
</feature>
<evidence type="ECO:0000256" key="4">
    <source>
        <dbReference type="ARBA" id="ARBA00022989"/>
    </source>
</evidence>
<organism evidence="9 10">
    <name type="scientific">Vibrio algivorus</name>
    <dbReference type="NCBI Taxonomy" id="1667024"/>
    <lineage>
        <taxon>Bacteria</taxon>
        <taxon>Pseudomonadati</taxon>
        <taxon>Pseudomonadota</taxon>
        <taxon>Gammaproteobacteria</taxon>
        <taxon>Vibrionales</taxon>
        <taxon>Vibrionaceae</taxon>
        <taxon>Vibrio</taxon>
    </lineage>
</organism>
<feature type="transmembrane region" description="Helical" evidence="6">
    <location>
        <begin position="385"/>
        <end position="403"/>
    </location>
</feature>
<reference evidence="11" key="2">
    <citation type="journal article" date="2019" name="Int. J. Syst. Evol. Microbiol.">
        <title>The Global Catalogue of Microorganisms (GCM) 10K type strain sequencing project: providing services to taxonomists for standard genome sequencing and annotation.</title>
        <authorList>
            <consortium name="The Broad Institute Genomics Platform"/>
            <consortium name="The Broad Institute Genome Sequencing Center for Infectious Disease"/>
            <person name="Wu L."/>
            <person name="Ma J."/>
        </authorList>
    </citation>
    <scope>NUCLEOTIDE SEQUENCE [LARGE SCALE GENOMIC DNA]</scope>
    <source>
        <strain evidence="11">NBRC 111146</strain>
    </source>
</reference>
<keyword evidence="2" id="KW-1003">Cell membrane</keyword>
<dbReference type="PANTHER" id="PTHR30287:SF2">
    <property type="entry name" value="BLL1001 PROTEIN"/>
    <property type="match status" value="1"/>
</dbReference>
<feature type="transmembrane region" description="Helical" evidence="6">
    <location>
        <begin position="292"/>
        <end position="311"/>
    </location>
</feature>
<dbReference type="AlphaFoldDB" id="A0A557PEK4"/>
<feature type="transmembrane region" description="Helical" evidence="6">
    <location>
        <begin position="340"/>
        <end position="364"/>
    </location>
</feature>
<evidence type="ECO:0000256" key="6">
    <source>
        <dbReference type="SAM" id="Phobius"/>
    </source>
</evidence>
<comment type="subcellular location">
    <subcellularLocation>
        <location evidence="1">Cell membrane</location>
        <topology evidence="1">Multi-pass membrane protein</topology>
    </subcellularLocation>
</comment>
<name>A0A557PEK4_9VIBR</name>
<feature type="transmembrane region" description="Helical" evidence="6">
    <location>
        <begin position="237"/>
        <end position="257"/>
    </location>
</feature>
<feature type="transmembrane region" description="Helical" evidence="6">
    <location>
        <begin position="690"/>
        <end position="709"/>
    </location>
</feature>
<evidence type="ECO:0000256" key="3">
    <source>
        <dbReference type="ARBA" id="ARBA00022692"/>
    </source>
</evidence>
<feature type="transmembrane region" description="Helical" evidence="6">
    <location>
        <begin position="462"/>
        <end position="482"/>
    </location>
</feature>
<evidence type="ECO:0000256" key="5">
    <source>
        <dbReference type="ARBA" id="ARBA00023136"/>
    </source>
</evidence>
<dbReference type="GO" id="GO:0005886">
    <property type="term" value="C:plasma membrane"/>
    <property type="evidence" value="ECO:0007669"/>
    <property type="project" value="UniProtKB-SubCell"/>
</dbReference>
<evidence type="ECO:0000259" key="7">
    <source>
        <dbReference type="Pfam" id="PF02687"/>
    </source>
</evidence>
<keyword evidence="3 6" id="KW-0812">Transmembrane</keyword>
<evidence type="ECO:0000313" key="10">
    <source>
        <dbReference type="Proteomes" id="UP000319828"/>
    </source>
</evidence>
<sequence>MLWPVAKALLGHYRRHPFQILLVWLGLTLGISLFVGVLAVNYHAKQSYANGEKLFSNPLPYRIQPKLTGNKIPQGFYIQLRRNGFHQCAPFDTYRVVTEDGMQLNIVGFDPVIMLSFQQNQKFGSSDMLELMRPPYPILISSQLSNYLDVVDNDFITLKSGEKIGPIKVDTQGRISGSRLVADMSLLRKLNRSSGFDMIACAAMSPAKLEKLRDYLPDGISLHRNTRVELGSLTKAFHMNLTAMGMLSFLVGLFIFYQAMSLSFIQRQPLVGILRLTGVSGWQLTKALLLEIMAWILISWLSGTMLGLALANRLMPSVSASLSDLYNADVGLSIKWDWEWIQYSLLMSIFGCLLSCFWPLVRLVRTQPIRLASRLSLMRFAGREFSLQAFVACICTVAAVALYQSPSNQKEGFTLIALLLVSVGLVMPYCLWKLFTSFSYTMPWVKVRWFFADMAASMSYRGVAAMAFMLALATNIGVVTMVNSFKETTDKWLVQRLSADLYITPTISSAARISHWLETQPEVKSVWWRWEKSLQANTETIQVVSSGETEGERKSLTVKLAVPQFWHHLHHDRGVMVSESMSLKHKIHPGDIISLPEPLGGNWPVLGVYYDYGNPYNQVIISESKWSDTFQGEGDVALGVVLNDQAAPSDLIQRMEKTYSLSPERIYNNNAMHTKAMIAFDQTFKVAETLGKITLFIAVFGLFVSTVAGEVSRQKQVALLRCLGVSGRELVILGALQLLAIGLFTAFISLPLGILVAQLMADVVLKNAFGWTMQITLLPEQYISTFIWSLSSLFIAGAWPVWHMVKSTPMKLLRDSL</sequence>
<evidence type="ECO:0000256" key="1">
    <source>
        <dbReference type="ARBA" id="ARBA00004651"/>
    </source>
</evidence>
<dbReference type="InterPro" id="IPR038766">
    <property type="entry name" value="Membrane_comp_ABC_pdt"/>
</dbReference>
<protein>
    <submittedName>
        <fullName evidence="9">ABC transporter permease</fullName>
    </submittedName>
</protein>
<feature type="transmembrane region" description="Helical" evidence="6">
    <location>
        <begin position="21"/>
        <end position="44"/>
    </location>
</feature>
<feature type="domain" description="ABC3 transporter permease C-terminal" evidence="7">
    <location>
        <begin position="244"/>
        <end position="368"/>
    </location>
</feature>
<evidence type="ECO:0000313" key="11">
    <source>
        <dbReference type="Proteomes" id="UP001157156"/>
    </source>
</evidence>
<feature type="domain" description="ABC3 transporter permease C-terminal" evidence="7">
    <location>
        <begin position="693"/>
        <end position="809"/>
    </location>
</feature>
<dbReference type="Proteomes" id="UP000319828">
    <property type="component" value="Unassembled WGS sequence"/>
</dbReference>
<gene>
    <name evidence="9" type="ORF">FOF44_03305</name>
    <name evidence="8" type="ORF">GCM10007931_29120</name>
</gene>
<evidence type="ECO:0000313" key="9">
    <source>
        <dbReference type="EMBL" id="TVO39097.1"/>
    </source>
</evidence>
<dbReference type="OrthoDB" id="343744at2"/>
<dbReference type="InterPro" id="IPR003838">
    <property type="entry name" value="ABC3_permease_C"/>
</dbReference>
<keyword evidence="5 6" id="KW-0472">Membrane</keyword>
<proteinExistence type="predicted"/>
<reference evidence="8" key="4">
    <citation type="submission" date="2023-01" db="EMBL/GenBank/DDBJ databases">
        <title>Draft genome sequence of Vibrio algivorus strain NBRC 111146.</title>
        <authorList>
            <person name="Sun Q."/>
            <person name="Mori K."/>
        </authorList>
    </citation>
    <scope>NUCLEOTIDE SEQUENCE</scope>
    <source>
        <strain evidence="8">NBRC 111146</strain>
    </source>
</reference>
<evidence type="ECO:0000313" key="8">
    <source>
        <dbReference type="EMBL" id="GLT15937.1"/>
    </source>
</evidence>
<dbReference type="Proteomes" id="UP001157156">
    <property type="component" value="Unassembled WGS sequence"/>
</dbReference>
<feature type="transmembrane region" description="Helical" evidence="6">
    <location>
        <begin position="415"/>
        <end position="441"/>
    </location>
</feature>